<accession>A0AAN6SDI5</accession>
<organism evidence="1 2">
    <name type="scientific">Pseudoneurospora amorphoporcata</name>
    <dbReference type="NCBI Taxonomy" id="241081"/>
    <lineage>
        <taxon>Eukaryota</taxon>
        <taxon>Fungi</taxon>
        <taxon>Dikarya</taxon>
        <taxon>Ascomycota</taxon>
        <taxon>Pezizomycotina</taxon>
        <taxon>Sordariomycetes</taxon>
        <taxon>Sordariomycetidae</taxon>
        <taxon>Sordariales</taxon>
        <taxon>Sordariaceae</taxon>
        <taxon>Pseudoneurospora</taxon>
    </lineage>
</organism>
<comment type="caution">
    <text evidence="1">The sequence shown here is derived from an EMBL/GenBank/DDBJ whole genome shotgun (WGS) entry which is preliminary data.</text>
</comment>
<dbReference type="EMBL" id="MU859182">
    <property type="protein sequence ID" value="KAK3950312.1"/>
    <property type="molecule type" value="Genomic_DNA"/>
</dbReference>
<dbReference type="Proteomes" id="UP001303222">
    <property type="component" value="Unassembled WGS sequence"/>
</dbReference>
<name>A0AAN6SDI5_9PEZI</name>
<protein>
    <submittedName>
        <fullName evidence="1">Uncharacterized protein</fullName>
    </submittedName>
</protein>
<sequence>MLASISRRTWLIARPKRDRELALAPRELLRRSSTRRTAIAETTDIVDSQMSKSYSHQGNDNSLEALKIRNTCTFLLLRNYYRPPAAHLRIASPTSNIKAHWAMTEEDNH</sequence>
<dbReference type="AlphaFoldDB" id="A0AAN6SDI5"/>
<proteinExistence type="predicted"/>
<evidence type="ECO:0000313" key="2">
    <source>
        <dbReference type="Proteomes" id="UP001303222"/>
    </source>
</evidence>
<evidence type="ECO:0000313" key="1">
    <source>
        <dbReference type="EMBL" id="KAK3950312.1"/>
    </source>
</evidence>
<gene>
    <name evidence="1" type="ORF">QBC32DRAFT_18598</name>
</gene>
<keyword evidence="2" id="KW-1185">Reference proteome</keyword>
<reference evidence="1" key="2">
    <citation type="submission" date="2023-06" db="EMBL/GenBank/DDBJ databases">
        <authorList>
            <consortium name="Lawrence Berkeley National Laboratory"/>
            <person name="Mondo S.J."/>
            <person name="Hensen N."/>
            <person name="Bonometti L."/>
            <person name="Westerberg I."/>
            <person name="Brannstrom I.O."/>
            <person name="Guillou S."/>
            <person name="Cros-Aarteil S."/>
            <person name="Calhoun S."/>
            <person name="Haridas S."/>
            <person name="Kuo A."/>
            <person name="Pangilinan J."/>
            <person name="Riley R."/>
            <person name="Labutti K."/>
            <person name="Andreopoulos B."/>
            <person name="Lipzen A."/>
            <person name="Chen C."/>
            <person name="Yanf M."/>
            <person name="Daum C."/>
            <person name="Ng V."/>
            <person name="Clum A."/>
            <person name="Steindorff A."/>
            <person name="Ohm R."/>
            <person name="Martin F."/>
            <person name="Silar P."/>
            <person name="Natvig D."/>
            <person name="Lalanne C."/>
            <person name="Gautier V."/>
            <person name="Ament-Velasquez S.L."/>
            <person name="Kruys A."/>
            <person name="Hutchinson M.I."/>
            <person name="Powell A.J."/>
            <person name="Barry K."/>
            <person name="Miller A.N."/>
            <person name="Grigoriev I.V."/>
            <person name="Debuchy R."/>
            <person name="Gladieux P."/>
            <person name="Thoren M.H."/>
            <person name="Johannesson H."/>
        </authorList>
    </citation>
    <scope>NUCLEOTIDE SEQUENCE</scope>
    <source>
        <strain evidence="1">CBS 626.80</strain>
    </source>
</reference>
<reference evidence="1" key="1">
    <citation type="journal article" date="2023" name="Mol. Phylogenet. Evol.">
        <title>Genome-scale phylogeny and comparative genomics of the fungal order Sordariales.</title>
        <authorList>
            <person name="Hensen N."/>
            <person name="Bonometti L."/>
            <person name="Westerberg I."/>
            <person name="Brannstrom I.O."/>
            <person name="Guillou S."/>
            <person name="Cros-Aarteil S."/>
            <person name="Calhoun S."/>
            <person name="Haridas S."/>
            <person name="Kuo A."/>
            <person name="Mondo S."/>
            <person name="Pangilinan J."/>
            <person name="Riley R."/>
            <person name="LaButti K."/>
            <person name="Andreopoulos B."/>
            <person name="Lipzen A."/>
            <person name="Chen C."/>
            <person name="Yan M."/>
            <person name="Daum C."/>
            <person name="Ng V."/>
            <person name="Clum A."/>
            <person name="Steindorff A."/>
            <person name="Ohm R.A."/>
            <person name="Martin F."/>
            <person name="Silar P."/>
            <person name="Natvig D.O."/>
            <person name="Lalanne C."/>
            <person name="Gautier V."/>
            <person name="Ament-Velasquez S.L."/>
            <person name="Kruys A."/>
            <person name="Hutchinson M.I."/>
            <person name="Powell A.J."/>
            <person name="Barry K."/>
            <person name="Miller A.N."/>
            <person name="Grigoriev I.V."/>
            <person name="Debuchy R."/>
            <person name="Gladieux P."/>
            <person name="Hiltunen Thoren M."/>
            <person name="Johannesson H."/>
        </authorList>
    </citation>
    <scope>NUCLEOTIDE SEQUENCE</scope>
    <source>
        <strain evidence="1">CBS 626.80</strain>
    </source>
</reference>